<evidence type="ECO:0008006" key="4">
    <source>
        <dbReference type="Google" id="ProtNLM"/>
    </source>
</evidence>
<keyword evidence="3" id="KW-1185">Reference proteome</keyword>
<gene>
    <name evidence="2" type="ORF">MBELCI_0166</name>
</gene>
<dbReference type="OrthoDB" id="7868243at2"/>
<dbReference type="STRING" id="1337093.MBELCI_0166"/>
<dbReference type="AlphaFoldDB" id="U3A8W2"/>
<name>U3A8W2_9RHOB</name>
<dbReference type="RefSeq" id="WP_021692223.1">
    <property type="nucleotide sequence ID" value="NZ_BATB01000001.1"/>
</dbReference>
<evidence type="ECO:0000313" key="3">
    <source>
        <dbReference type="Proteomes" id="UP000016566"/>
    </source>
</evidence>
<dbReference type="EMBL" id="BATB01000001">
    <property type="protein sequence ID" value="GAD54114.1"/>
    <property type="molecule type" value="Genomic_DNA"/>
</dbReference>
<reference evidence="2" key="1">
    <citation type="journal article" date="2013" name="Genome Announc.">
        <title>Draft Genome Sequence of Loktanella cinnabarina LL-001T, Isolated from Deep-Sea Floor Sediment.</title>
        <authorList>
            <person name="Nishi S."/>
            <person name="Tsubouchi T."/>
            <person name="Takaki Y."/>
            <person name="Koyanagi R."/>
            <person name="Satoh N."/>
            <person name="Maruyama T."/>
            <person name="Hatada Y."/>
        </authorList>
    </citation>
    <scope>NUCLEOTIDE SEQUENCE [LARGE SCALE GENOMIC DNA]</scope>
    <source>
        <strain evidence="2">LL-001</strain>
    </source>
</reference>
<dbReference type="eggNOG" id="ENOG50301YQ">
    <property type="taxonomic scope" value="Bacteria"/>
</dbReference>
<accession>U3A8W2</accession>
<proteinExistence type="predicted"/>
<feature type="chain" id="PRO_5004639116" description="UrcA family protein" evidence="1">
    <location>
        <begin position="22"/>
        <end position="81"/>
    </location>
</feature>
<sequence>MKKPIAIALAAALTMPLMGIAPILSTAAGFADVTEPAARYDLDGAIDIPVSAAELDECRATLEQVFVGTGGNPSVRCVIAG</sequence>
<feature type="signal peptide" evidence="1">
    <location>
        <begin position="1"/>
        <end position="21"/>
    </location>
</feature>
<comment type="caution">
    <text evidence="2">The sequence shown here is derived from an EMBL/GenBank/DDBJ whole genome shotgun (WGS) entry which is preliminary data.</text>
</comment>
<evidence type="ECO:0000313" key="2">
    <source>
        <dbReference type="EMBL" id="GAD54114.1"/>
    </source>
</evidence>
<keyword evidence="1" id="KW-0732">Signal</keyword>
<evidence type="ECO:0000256" key="1">
    <source>
        <dbReference type="SAM" id="SignalP"/>
    </source>
</evidence>
<organism evidence="2 3">
    <name type="scientific">Limimaricola cinnabarinus LL-001</name>
    <dbReference type="NCBI Taxonomy" id="1337093"/>
    <lineage>
        <taxon>Bacteria</taxon>
        <taxon>Pseudomonadati</taxon>
        <taxon>Pseudomonadota</taxon>
        <taxon>Alphaproteobacteria</taxon>
        <taxon>Rhodobacterales</taxon>
        <taxon>Paracoccaceae</taxon>
        <taxon>Limimaricola</taxon>
    </lineage>
</organism>
<dbReference type="Proteomes" id="UP000016566">
    <property type="component" value="Unassembled WGS sequence"/>
</dbReference>
<protein>
    <recommendedName>
        <fullName evidence="4">UrcA family protein</fullName>
    </recommendedName>
</protein>